<proteinExistence type="predicted"/>
<organism evidence="1 2">
    <name type="scientific">Mesorhizobium delmotii</name>
    <dbReference type="NCBI Taxonomy" id="1631247"/>
    <lineage>
        <taxon>Bacteria</taxon>
        <taxon>Pseudomonadati</taxon>
        <taxon>Pseudomonadota</taxon>
        <taxon>Alphaproteobacteria</taxon>
        <taxon>Hyphomicrobiales</taxon>
        <taxon>Phyllobacteriaceae</taxon>
        <taxon>Mesorhizobium</taxon>
    </lineage>
</organism>
<accession>A0A2P9AQP2</accession>
<dbReference type="EMBL" id="FUIG01000043">
    <property type="protein sequence ID" value="SJM33470.1"/>
    <property type="molecule type" value="Genomic_DNA"/>
</dbReference>
<reference evidence="2" key="1">
    <citation type="submission" date="2016-12" db="EMBL/GenBank/DDBJ databases">
        <authorList>
            <person name="Brunel B."/>
        </authorList>
    </citation>
    <scope>NUCLEOTIDE SEQUENCE [LARGE SCALE GENOMIC DNA]</scope>
</reference>
<gene>
    <name evidence="1" type="ORF">BQ8482_350114</name>
</gene>
<evidence type="ECO:0008006" key="3">
    <source>
        <dbReference type="Google" id="ProtNLM"/>
    </source>
</evidence>
<dbReference type="Proteomes" id="UP000245698">
    <property type="component" value="Unassembled WGS sequence"/>
</dbReference>
<evidence type="ECO:0000313" key="1">
    <source>
        <dbReference type="EMBL" id="SJM33470.1"/>
    </source>
</evidence>
<name>A0A2P9AQP2_9HYPH</name>
<keyword evidence="2" id="KW-1185">Reference proteome</keyword>
<protein>
    <recommendedName>
        <fullName evidence="3">Transposase</fullName>
    </recommendedName>
</protein>
<dbReference type="AlphaFoldDB" id="A0A2P9AQP2"/>
<evidence type="ECO:0000313" key="2">
    <source>
        <dbReference type="Proteomes" id="UP000245698"/>
    </source>
</evidence>
<sequence length="90" mass="10110">MTIEGPAIAPVFLHCAQMIAHRIIFEKPSGHAGWRPGRLALLFRTVFVRVRGHVRNFLTANAERILEKAVQPEPPDVRCHPAADRALRPL</sequence>